<reference evidence="3" key="1">
    <citation type="journal article" date="2019" name="Int. J. Syst. Evol. Microbiol.">
        <title>The Global Catalogue of Microorganisms (GCM) 10K type strain sequencing project: providing services to taxonomists for standard genome sequencing and annotation.</title>
        <authorList>
            <consortium name="The Broad Institute Genomics Platform"/>
            <consortium name="The Broad Institute Genome Sequencing Center for Infectious Disease"/>
            <person name="Wu L."/>
            <person name="Ma J."/>
        </authorList>
    </citation>
    <scope>NUCLEOTIDE SEQUENCE [LARGE SCALE GENOMIC DNA]</scope>
    <source>
        <strain evidence="3">NCAIM B.01391</strain>
    </source>
</reference>
<dbReference type="EMBL" id="JBHSLW010000020">
    <property type="protein sequence ID" value="MFC5420781.1"/>
    <property type="molecule type" value="Genomic_DNA"/>
</dbReference>
<name>A0ABW0IR47_9HYPH</name>
<evidence type="ECO:0000313" key="3">
    <source>
        <dbReference type="Proteomes" id="UP001596053"/>
    </source>
</evidence>
<organism evidence="2 3">
    <name type="scientific">Bosea eneae</name>
    <dbReference type="NCBI Taxonomy" id="151454"/>
    <lineage>
        <taxon>Bacteria</taxon>
        <taxon>Pseudomonadati</taxon>
        <taxon>Pseudomonadota</taxon>
        <taxon>Alphaproteobacteria</taxon>
        <taxon>Hyphomicrobiales</taxon>
        <taxon>Boseaceae</taxon>
        <taxon>Bosea</taxon>
    </lineage>
</organism>
<dbReference type="Pfam" id="PF04214">
    <property type="entry name" value="DUF411"/>
    <property type="match status" value="1"/>
</dbReference>
<proteinExistence type="predicted"/>
<comment type="caution">
    <text evidence="2">The sequence shown here is derived from an EMBL/GenBank/DDBJ whole genome shotgun (WGS) entry which is preliminary data.</text>
</comment>
<evidence type="ECO:0000313" key="2">
    <source>
        <dbReference type="EMBL" id="MFC5420781.1"/>
    </source>
</evidence>
<keyword evidence="3" id="KW-1185">Reference proteome</keyword>
<dbReference type="InterPro" id="IPR036249">
    <property type="entry name" value="Thioredoxin-like_sf"/>
</dbReference>
<dbReference type="Proteomes" id="UP001596053">
    <property type="component" value="Unassembled WGS sequence"/>
</dbReference>
<accession>A0ABW0IR47</accession>
<dbReference type="SUPFAM" id="SSF52833">
    <property type="entry name" value="Thioredoxin-like"/>
    <property type="match status" value="1"/>
</dbReference>
<keyword evidence="1" id="KW-0732">Signal</keyword>
<sequence length="144" mass="15339">MMKPTSVFFLAFLLPAIPASAQEIKVHLSPTCGCCKAWVRHLEQAGFTPRVVESSDMAAIKRVTGVPDKVQSCHTAIVEGYFVEGHVPASDIRKLLKDRPAALGLAVPDMPVGSPGMEVPGVTPDKFETLLVSAGGQTVVYGKH</sequence>
<dbReference type="InterPro" id="IPR007332">
    <property type="entry name" value="DUF411"/>
</dbReference>
<evidence type="ECO:0000256" key="1">
    <source>
        <dbReference type="SAM" id="SignalP"/>
    </source>
</evidence>
<protein>
    <submittedName>
        <fullName evidence="2">DUF411 domain-containing protein</fullName>
    </submittedName>
</protein>
<gene>
    <name evidence="2" type="ORF">ACFPOB_14580</name>
</gene>
<feature type="signal peptide" evidence="1">
    <location>
        <begin position="1"/>
        <end position="21"/>
    </location>
</feature>
<feature type="chain" id="PRO_5045535306" evidence="1">
    <location>
        <begin position="22"/>
        <end position="144"/>
    </location>
</feature>